<evidence type="ECO:0000313" key="2">
    <source>
        <dbReference type="Proteomes" id="UP000001745"/>
    </source>
</evidence>
<gene>
    <name evidence="1" type="ORF">TSTA_049950</name>
</gene>
<dbReference type="STRING" id="441959.B8MLM4"/>
<dbReference type="eggNOG" id="ENOG502SQWB">
    <property type="taxonomic scope" value="Eukaryota"/>
</dbReference>
<dbReference type="InParanoid" id="B8MLM4"/>
<organism evidence="1 2">
    <name type="scientific">Talaromyces stipitatus (strain ATCC 10500 / CBS 375.48 / QM 6759 / NRRL 1006)</name>
    <name type="common">Penicillium stipitatum</name>
    <dbReference type="NCBI Taxonomy" id="441959"/>
    <lineage>
        <taxon>Eukaryota</taxon>
        <taxon>Fungi</taxon>
        <taxon>Dikarya</taxon>
        <taxon>Ascomycota</taxon>
        <taxon>Pezizomycotina</taxon>
        <taxon>Eurotiomycetes</taxon>
        <taxon>Eurotiomycetidae</taxon>
        <taxon>Eurotiales</taxon>
        <taxon>Trichocomaceae</taxon>
        <taxon>Talaromyces</taxon>
        <taxon>Talaromyces sect. Talaromyces</taxon>
    </lineage>
</organism>
<keyword evidence="2" id="KW-1185">Reference proteome</keyword>
<protein>
    <submittedName>
        <fullName evidence="1">Uncharacterized protein</fullName>
    </submittedName>
</protein>
<dbReference type="HOGENOM" id="CLU_998112_0_0_1"/>
<dbReference type="EMBL" id="EQ962657">
    <property type="protein sequence ID" value="EED15557.1"/>
    <property type="molecule type" value="Genomic_DNA"/>
</dbReference>
<dbReference type="GeneID" id="8108759"/>
<reference evidence="2" key="1">
    <citation type="journal article" date="2015" name="Genome Announc.">
        <title>Genome sequence of the AIDS-associated pathogen Penicillium marneffei (ATCC18224) and its near taxonomic relative Talaromyces stipitatus (ATCC10500).</title>
        <authorList>
            <person name="Nierman W.C."/>
            <person name="Fedorova-Abrams N.D."/>
            <person name="Andrianopoulos A."/>
        </authorList>
    </citation>
    <scope>NUCLEOTIDE SEQUENCE [LARGE SCALE GENOMIC DNA]</scope>
    <source>
        <strain evidence="2">ATCC 10500 / CBS 375.48 / QM 6759 / NRRL 1006</strain>
    </source>
</reference>
<name>B8MLM4_TALSN</name>
<accession>B8MLM4</accession>
<dbReference type="AlphaFoldDB" id="B8MLM4"/>
<dbReference type="OMA" id="YALKRTH"/>
<dbReference type="RefSeq" id="XP_002485510.1">
    <property type="nucleotide sequence ID" value="XM_002485465.1"/>
</dbReference>
<dbReference type="PhylomeDB" id="B8MLM4"/>
<dbReference type="OrthoDB" id="4364812at2759"/>
<dbReference type="VEuPathDB" id="FungiDB:TSTA_049950"/>
<sequence length="279" mass="32023">MPSDYALKRTHGQGTVIIHAADLYFLDQWKNDRAISDDAQRSAIFSKWLELGSRGRMPYVERLKEMCLNKYDITEDEKNLLARIRSASDRQGVSYTRLVRTFYGEGSEGNLAKLIFEAEYDGTVFDDAALYDAGSNDGLQSLHNILTHIPQIVEQTPEFAAWYNERKRKARDEAIEVGVDKLDYALSIFHLAAKWSHVLIYDKEANDGPGNVLLVYIDDRGCVLRYSWLDGAEDLQDADGMLCSGQDFMHAWWEGGRYGEDWEPHQLSKRWDEVDHENT</sequence>
<dbReference type="Proteomes" id="UP000001745">
    <property type="component" value="Unassembled WGS sequence"/>
</dbReference>
<proteinExistence type="predicted"/>
<evidence type="ECO:0000313" key="1">
    <source>
        <dbReference type="EMBL" id="EED15557.1"/>
    </source>
</evidence>